<evidence type="ECO:0000256" key="1">
    <source>
        <dbReference type="ARBA" id="ARBA00020786"/>
    </source>
</evidence>
<keyword evidence="4" id="KW-0106">Calcium</keyword>
<dbReference type="Gene3D" id="1.10.238.10">
    <property type="entry name" value="EF-hand"/>
    <property type="match status" value="2"/>
</dbReference>
<keyword evidence="3" id="KW-0677">Repeat</keyword>
<dbReference type="SMART" id="SM00054">
    <property type="entry name" value="EFh"/>
    <property type="match status" value="3"/>
</dbReference>
<dbReference type="OrthoDB" id="343296at2759"/>
<evidence type="ECO:0000313" key="7">
    <source>
        <dbReference type="EMBL" id="KEF57557.1"/>
    </source>
</evidence>
<dbReference type="PANTHER" id="PTHR23048">
    <property type="entry name" value="MYOSIN LIGHT CHAIN 1, 3"/>
    <property type="match status" value="1"/>
</dbReference>
<evidence type="ECO:0000313" key="8">
    <source>
        <dbReference type="Proteomes" id="UP000027920"/>
    </source>
</evidence>
<dbReference type="InterPro" id="IPR050230">
    <property type="entry name" value="CALM/Myosin/TropC-like"/>
</dbReference>
<feature type="domain" description="EF-hand" evidence="6">
    <location>
        <begin position="80"/>
        <end position="115"/>
    </location>
</feature>
<dbReference type="CDD" id="cd00051">
    <property type="entry name" value="EFh"/>
    <property type="match status" value="2"/>
</dbReference>
<dbReference type="InterPro" id="IPR011992">
    <property type="entry name" value="EF-hand-dom_pair"/>
</dbReference>
<gene>
    <name evidence="7" type="ORF">A1O9_05475</name>
</gene>
<dbReference type="PROSITE" id="PS50222">
    <property type="entry name" value="EF_HAND_2"/>
    <property type="match status" value="2"/>
</dbReference>
<keyword evidence="8" id="KW-1185">Reference proteome</keyword>
<accession>A0A072PCP8</accession>
<sequence length="239" mass="26929">MSQVNPSFPGRNVYSSSSKLPDRTALKAGSAAAQPYSQSSLGRRPDQPYQFGQSATTQQHGGPRPNMDKEPNALSELSEEQRDEINEAFSLFDLDRDRHLDYHELRVAMRSLGFTVPKPEVAQIMQAHGVPKPQFKRGPPGRGQQIYHSSQLLIPQNAFQRVAAQRVFERDPTDEVERALLLFDPDQRGYIEAEDIRRVSRELGETGLEDDEIQAMIEEFDYDGTGSVSKEAFYAICLQ</sequence>
<dbReference type="AlphaFoldDB" id="A0A072PCP8"/>
<dbReference type="Pfam" id="PF13499">
    <property type="entry name" value="EF-hand_7"/>
    <property type="match status" value="1"/>
</dbReference>
<protein>
    <recommendedName>
        <fullName evidence="1">Calmodulin</fullName>
    </recommendedName>
</protein>
<dbReference type="InterPro" id="IPR018247">
    <property type="entry name" value="EF_Hand_1_Ca_BS"/>
</dbReference>
<dbReference type="SUPFAM" id="SSF47473">
    <property type="entry name" value="EF-hand"/>
    <property type="match status" value="1"/>
</dbReference>
<reference evidence="7 8" key="1">
    <citation type="submission" date="2013-03" db="EMBL/GenBank/DDBJ databases">
        <title>The Genome Sequence of Exophiala aquamarina CBS 119918.</title>
        <authorList>
            <consortium name="The Broad Institute Genomics Platform"/>
            <person name="Cuomo C."/>
            <person name="de Hoog S."/>
            <person name="Gorbushina A."/>
            <person name="Walker B."/>
            <person name="Young S.K."/>
            <person name="Zeng Q."/>
            <person name="Gargeya S."/>
            <person name="Fitzgerald M."/>
            <person name="Haas B."/>
            <person name="Abouelleil A."/>
            <person name="Allen A.W."/>
            <person name="Alvarado L."/>
            <person name="Arachchi H.M."/>
            <person name="Berlin A.M."/>
            <person name="Chapman S.B."/>
            <person name="Gainer-Dewar J."/>
            <person name="Goldberg J."/>
            <person name="Griggs A."/>
            <person name="Gujja S."/>
            <person name="Hansen M."/>
            <person name="Howarth C."/>
            <person name="Imamovic A."/>
            <person name="Ireland A."/>
            <person name="Larimer J."/>
            <person name="McCowan C."/>
            <person name="Murphy C."/>
            <person name="Pearson M."/>
            <person name="Poon T.W."/>
            <person name="Priest M."/>
            <person name="Roberts A."/>
            <person name="Saif S."/>
            <person name="Shea T."/>
            <person name="Sisk P."/>
            <person name="Sykes S."/>
            <person name="Wortman J."/>
            <person name="Nusbaum C."/>
            <person name="Birren B."/>
        </authorList>
    </citation>
    <scope>NUCLEOTIDE SEQUENCE [LARGE SCALE GENOMIC DNA]</scope>
    <source>
        <strain evidence="7 8">CBS 119918</strain>
    </source>
</reference>
<feature type="domain" description="EF-hand" evidence="6">
    <location>
        <begin position="171"/>
        <end position="206"/>
    </location>
</feature>
<dbReference type="InterPro" id="IPR002048">
    <property type="entry name" value="EF_hand_dom"/>
</dbReference>
<dbReference type="GO" id="GO:0005509">
    <property type="term" value="F:calcium ion binding"/>
    <property type="evidence" value="ECO:0007669"/>
    <property type="project" value="InterPro"/>
</dbReference>
<proteinExistence type="predicted"/>
<dbReference type="FunFam" id="1.10.238.10:FF:000003">
    <property type="entry name" value="Calmodulin A"/>
    <property type="match status" value="1"/>
</dbReference>
<evidence type="ECO:0000259" key="6">
    <source>
        <dbReference type="PROSITE" id="PS50222"/>
    </source>
</evidence>
<organism evidence="7 8">
    <name type="scientific">Exophiala aquamarina CBS 119918</name>
    <dbReference type="NCBI Taxonomy" id="1182545"/>
    <lineage>
        <taxon>Eukaryota</taxon>
        <taxon>Fungi</taxon>
        <taxon>Dikarya</taxon>
        <taxon>Ascomycota</taxon>
        <taxon>Pezizomycotina</taxon>
        <taxon>Eurotiomycetes</taxon>
        <taxon>Chaetothyriomycetidae</taxon>
        <taxon>Chaetothyriales</taxon>
        <taxon>Herpotrichiellaceae</taxon>
        <taxon>Exophiala</taxon>
    </lineage>
</organism>
<evidence type="ECO:0000256" key="5">
    <source>
        <dbReference type="SAM" id="MobiDB-lite"/>
    </source>
</evidence>
<keyword evidence="2" id="KW-0479">Metal-binding</keyword>
<dbReference type="PANTHER" id="PTHR23048:SF48">
    <property type="entry name" value="CENTRIN 3"/>
    <property type="match status" value="1"/>
</dbReference>
<evidence type="ECO:0000256" key="3">
    <source>
        <dbReference type="ARBA" id="ARBA00022737"/>
    </source>
</evidence>
<comment type="caution">
    <text evidence="7">The sequence shown here is derived from an EMBL/GenBank/DDBJ whole genome shotgun (WGS) entry which is preliminary data.</text>
</comment>
<dbReference type="STRING" id="1182545.A0A072PCP8"/>
<dbReference type="VEuPathDB" id="FungiDB:A1O9_05475"/>
<dbReference type="Pfam" id="PF00036">
    <property type="entry name" value="EF-hand_1"/>
    <property type="match status" value="1"/>
</dbReference>
<feature type="region of interest" description="Disordered" evidence="5">
    <location>
        <begin position="1"/>
        <end position="79"/>
    </location>
</feature>
<dbReference type="PROSITE" id="PS00018">
    <property type="entry name" value="EF_HAND_1"/>
    <property type="match status" value="1"/>
</dbReference>
<dbReference type="GO" id="GO:0016460">
    <property type="term" value="C:myosin II complex"/>
    <property type="evidence" value="ECO:0007669"/>
    <property type="project" value="TreeGrafter"/>
</dbReference>
<feature type="compositionally biased region" description="Polar residues" evidence="5">
    <location>
        <begin position="50"/>
        <end position="60"/>
    </location>
</feature>
<dbReference type="Proteomes" id="UP000027920">
    <property type="component" value="Unassembled WGS sequence"/>
</dbReference>
<evidence type="ECO:0000256" key="4">
    <source>
        <dbReference type="ARBA" id="ARBA00022837"/>
    </source>
</evidence>
<evidence type="ECO:0000256" key="2">
    <source>
        <dbReference type="ARBA" id="ARBA00022723"/>
    </source>
</evidence>
<dbReference type="HOGENOM" id="CLU_061288_18_1_1"/>
<dbReference type="RefSeq" id="XP_013260147.1">
    <property type="nucleotide sequence ID" value="XM_013404693.1"/>
</dbReference>
<dbReference type="EMBL" id="AMGV01000004">
    <property type="protein sequence ID" value="KEF57557.1"/>
    <property type="molecule type" value="Genomic_DNA"/>
</dbReference>
<dbReference type="GeneID" id="25280400"/>
<name>A0A072PCP8_9EURO</name>